<name>A0ACC6RXJ0_9BURK</name>
<keyword evidence="2" id="KW-1185">Reference proteome</keyword>
<proteinExistence type="predicted"/>
<evidence type="ECO:0000313" key="2">
    <source>
        <dbReference type="Proteomes" id="UP001392318"/>
    </source>
</evidence>
<reference evidence="1" key="1">
    <citation type="submission" date="2024-01" db="EMBL/GenBank/DDBJ databases">
        <title>The diversity of rhizobia nodulating Mimosa spp. in eleven states of Brazil covering several biomes is determined by host plant, location, and edaphic factors.</title>
        <authorList>
            <person name="Rouws L."/>
            <person name="Barauna A."/>
            <person name="Beukes C."/>
            <person name="De Faria S.M."/>
            <person name="Gross E."/>
            <person name="Dos Reis Junior F.B."/>
            <person name="Simon M."/>
            <person name="Maluk M."/>
            <person name="Odee D.W."/>
            <person name="Kenicer G."/>
            <person name="Young J.P.W."/>
            <person name="Reis V.M."/>
            <person name="Zilli J."/>
            <person name="James E.K."/>
        </authorList>
    </citation>
    <scope>NUCLEOTIDE SEQUENCE</scope>
    <source>
        <strain evidence="1">JPY452</strain>
    </source>
</reference>
<comment type="caution">
    <text evidence="1">The sequence shown here is derived from an EMBL/GenBank/DDBJ whole genome shotgun (WGS) entry which is preliminary data.</text>
</comment>
<sequence length="354" mass="40772">MSLKKRNDSDVWHVDFRAPGGERVRRSTGTTNRKEAQEYHDKLKHDLWRVAKLGEKPKRTFEEAALRFLKEKAGQPDYGNKVLHIKHFKAKFRGRDIGSITRDEIYEALPEVNRRIKSAVAPLTRSTKNLYLSTVRAMLNMAADEWGWIESAPKLPNLATDNKRVRWITKEEAQRLLQAIHSGWMRDVATLGFATGLRQSNLLHLEWSQVDLVKRRAWIHADQAKAGKSIGVPLNEEAVEVIRRQLGKHQTYVFTRKGKPLKKWDIGQWNRAVARAELEHFRFHDVRHTWASWHVQSGTPLNRLMELGGWSKYEMVLRYAHLAPDHLAQHADTVTIWAQSPNGAGEESPQSLVA</sequence>
<organism evidence="1 2">
    <name type="scientific">Paraburkholderia unamae</name>
    <dbReference type="NCBI Taxonomy" id="219649"/>
    <lineage>
        <taxon>Bacteria</taxon>
        <taxon>Pseudomonadati</taxon>
        <taxon>Pseudomonadota</taxon>
        <taxon>Betaproteobacteria</taxon>
        <taxon>Burkholderiales</taxon>
        <taxon>Burkholderiaceae</taxon>
        <taxon>Paraburkholderia</taxon>
    </lineage>
</organism>
<gene>
    <name evidence="1" type="ORF">VSR83_40735</name>
</gene>
<protein>
    <submittedName>
        <fullName evidence="1">Site-specific integrase</fullName>
    </submittedName>
</protein>
<accession>A0ACC6RXJ0</accession>
<dbReference type="Proteomes" id="UP001392318">
    <property type="component" value="Unassembled WGS sequence"/>
</dbReference>
<evidence type="ECO:0000313" key="1">
    <source>
        <dbReference type="EMBL" id="MEM5406237.1"/>
    </source>
</evidence>
<dbReference type="EMBL" id="JAYMRU010000066">
    <property type="protein sequence ID" value="MEM5406237.1"/>
    <property type="molecule type" value="Genomic_DNA"/>
</dbReference>